<sequence length="183" mass="19834">MSSGHPLDLGRGREPWVVFARQDADVVDAALRAFAAGGGRIHRFRATDLHDEQAVHREFAARLAFPGYFGHNWDAVVDCLGDLCTVATDGIGITGVVDRADALVDTPFLRVLVSVLCQGAARANAETDLDGDPLDRPAHAQHWLFLLDDHPTASLAARLDHPDLLLDLSDTLLTVTLNPEVWA</sequence>
<dbReference type="InterPro" id="IPR035905">
    <property type="entry name" value="Barstar-like_sf"/>
</dbReference>
<evidence type="ECO:0000313" key="3">
    <source>
        <dbReference type="EMBL" id="SEL10153.1"/>
    </source>
</evidence>
<evidence type="ECO:0000313" key="4">
    <source>
        <dbReference type="Proteomes" id="UP000183015"/>
    </source>
</evidence>
<comment type="similarity">
    <text evidence="1">Belongs to the barstar family.</text>
</comment>
<dbReference type="EMBL" id="FOAZ01000005">
    <property type="protein sequence ID" value="SEL10153.1"/>
    <property type="molecule type" value="Genomic_DNA"/>
</dbReference>
<evidence type="ECO:0000259" key="2">
    <source>
        <dbReference type="Pfam" id="PF01337"/>
    </source>
</evidence>
<evidence type="ECO:0000256" key="1">
    <source>
        <dbReference type="ARBA" id="ARBA00006845"/>
    </source>
</evidence>
<dbReference type="RefSeq" id="WP_236656644.1">
    <property type="nucleotide sequence ID" value="NZ_BBPN01000058.1"/>
</dbReference>
<dbReference type="STRING" id="235985.SAMN05414137_105368"/>
<organism evidence="3 4">
    <name type="scientific">Streptacidiphilus jiangxiensis</name>
    <dbReference type="NCBI Taxonomy" id="235985"/>
    <lineage>
        <taxon>Bacteria</taxon>
        <taxon>Bacillati</taxon>
        <taxon>Actinomycetota</taxon>
        <taxon>Actinomycetes</taxon>
        <taxon>Kitasatosporales</taxon>
        <taxon>Streptomycetaceae</taxon>
        <taxon>Streptacidiphilus</taxon>
    </lineage>
</organism>
<dbReference type="Pfam" id="PF01337">
    <property type="entry name" value="Barstar"/>
    <property type="match status" value="1"/>
</dbReference>
<reference evidence="4" key="1">
    <citation type="submission" date="2016-10" db="EMBL/GenBank/DDBJ databases">
        <authorList>
            <person name="Varghese N."/>
        </authorList>
    </citation>
    <scope>NUCLEOTIDE SEQUENCE [LARGE SCALE GENOMIC DNA]</scope>
    <source>
        <strain evidence="4">DSM 45096 / BCRC 16803 / CGMCC 4.1857 / CIP 109030 / JCM 12277 / KCTC 19219 / NBRC 100920 / 33214</strain>
    </source>
</reference>
<dbReference type="Gene3D" id="3.30.370.10">
    <property type="entry name" value="Barstar-like"/>
    <property type="match status" value="1"/>
</dbReference>
<dbReference type="InterPro" id="IPR000468">
    <property type="entry name" value="Barstar"/>
</dbReference>
<dbReference type="eggNOG" id="ENOG502ZKH9">
    <property type="taxonomic scope" value="Bacteria"/>
</dbReference>
<keyword evidence="4" id="KW-1185">Reference proteome</keyword>
<name>A0A1H7MFY3_STRJI</name>
<proteinExistence type="inferred from homology"/>
<feature type="domain" description="Barstar (barnase inhibitor)" evidence="2">
    <location>
        <begin position="41"/>
        <end position="103"/>
    </location>
</feature>
<dbReference type="Proteomes" id="UP000183015">
    <property type="component" value="Unassembled WGS sequence"/>
</dbReference>
<dbReference type="AlphaFoldDB" id="A0A1H7MFY3"/>
<protein>
    <submittedName>
        <fullName evidence="3">Barstar (Barnase inhibitor)</fullName>
    </submittedName>
</protein>
<gene>
    <name evidence="3" type="ORF">SAMN05414137_105368</name>
</gene>
<dbReference type="SUPFAM" id="SSF52038">
    <property type="entry name" value="Barstar-related"/>
    <property type="match status" value="1"/>
</dbReference>
<accession>A0A1H7MFY3</accession>